<dbReference type="InterPro" id="IPR003593">
    <property type="entry name" value="AAA+_ATPase"/>
</dbReference>
<dbReference type="InterPro" id="IPR035965">
    <property type="entry name" value="PAS-like_dom_sf"/>
</dbReference>
<dbReference type="CDD" id="cd02205">
    <property type="entry name" value="CBS_pair_SF"/>
    <property type="match status" value="1"/>
</dbReference>
<evidence type="ECO:0000259" key="8">
    <source>
        <dbReference type="PROSITE" id="PS50112"/>
    </source>
</evidence>
<dbReference type="CDD" id="cd00130">
    <property type="entry name" value="PAS"/>
    <property type="match status" value="2"/>
</dbReference>
<evidence type="ECO:0000313" key="11">
    <source>
        <dbReference type="EMBL" id="TGE37694.1"/>
    </source>
</evidence>
<dbReference type="Pfam" id="PF00989">
    <property type="entry name" value="PAS"/>
    <property type="match status" value="2"/>
</dbReference>
<dbReference type="SMART" id="SM00091">
    <property type="entry name" value="PAS"/>
    <property type="match status" value="2"/>
</dbReference>
<organism evidence="11 12">
    <name type="scientific">Desulfosporosinus fructosivorans</name>
    <dbReference type="NCBI Taxonomy" id="2018669"/>
    <lineage>
        <taxon>Bacteria</taxon>
        <taxon>Bacillati</taxon>
        <taxon>Bacillota</taxon>
        <taxon>Clostridia</taxon>
        <taxon>Eubacteriales</taxon>
        <taxon>Desulfitobacteriaceae</taxon>
        <taxon>Desulfosporosinus</taxon>
    </lineage>
</organism>
<dbReference type="InterPro" id="IPR000644">
    <property type="entry name" value="CBS_dom"/>
</dbReference>
<evidence type="ECO:0000256" key="3">
    <source>
        <dbReference type="ARBA" id="ARBA00022840"/>
    </source>
</evidence>
<dbReference type="Pfam" id="PF18024">
    <property type="entry name" value="HTH_50"/>
    <property type="match status" value="1"/>
</dbReference>
<protein>
    <recommendedName>
        <fullName evidence="4">HTH-type transcriptional regulatory protein TyrR</fullName>
    </recommendedName>
</protein>
<dbReference type="PROSITE" id="PS51371">
    <property type="entry name" value="CBS"/>
    <property type="match status" value="1"/>
</dbReference>
<dbReference type="PROSITE" id="PS50045">
    <property type="entry name" value="SIGMA54_INTERACT_4"/>
    <property type="match status" value="1"/>
</dbReference>
<dbReference type="Gene3D" id="1.10.8.60">
    <property type="match status" value="1"/>
</dbReference>
<evidence type="ECO:0000256" key="1">
    <source>
        <dbReference type="ARBA" id="ARBA00022741"/>
    </source>
</evidence>
<dbReference type="SUPFAM" id="SSF52540">
    <property type="entry name" value="P-loop containing nucleoside triphosphate hydrolases"/>
    <property type="match status" value="1"/>
</dbReference>
<dbReference type="InterPro" id="IPR013767">
    <property type="entry name" value="PAS_fold"/>
</dbReference>
<dbReference type="NCBIfam" id="TIGR00229">
    <property type="entry name" value="sensory_box"/>
    <property type="match status" value="2"/>
</dbReference>
<dbReference type="AlphaFoldDB" id="A0A4Z0R590"/>
<dbReference type="Proteomes" id="UP000298460">
    <property type="component" value="Unassembled WGS sequence"/>
</dbReference>
<dbReference type="InterPro" id="IPR030828">
    <property type="entry name" value="HTH_TyrR"/>
</dbReference>
<dbReference type="Gene3D" id="3.40.50.300">
    <property type="entry name" value="P-loop containing nucleotide triphosphate hydrolases"/>
    <property type="match status" value="1"/>
</dbReference>
<feature type="domain" description="Sigma-54 factor interaction" evidence="7">
    <location>
        <begin position="386"/>
        <end position="612"/>
    </location>
</feature>
<dbReference type="Gene3D" id="3.10.580.10">
    <property type="entry name" value="CBS-domain"/>
    <property type="match status" value="1"/>
</dbReference>
<accession>A0A4Z0R590</accession>
<evidence type="ECO:0000256" key="6">
    <source>
        <dbReference type="SAM" id="Coils"/>
    </source>
</evidence>
<dbReference type="RefSeq" id="WP_135547454.1">
    <property type="nucleotide sequence ID" value="NZ_SPQQ01000004.1"/>
</dbReference>
<comment type="caution">
    <text evidence="11">The sequence shown here is derived from an EMBL/GenBank/DDBJ whole genome shotgun (WGS) entry which is preliminary data.</text>
</comment>
<dbReference type="InterPro" id="IPR002078">
    <property type="entry name" value="Sigma_54_int"/>
</dbReference>
<dbReference type="OrthoDB" id="9803970at2"/>
<dbReference type="PANTHER" id="PTHR32071">
    <property type="entry name" value="TRANSCRIPTIONAL REGULATORY PROTEIN"/>
    <property type="match status" value="1"/>
</dbReference>
<feature type="domain" description="PAC" evidence="9">
    <location>
        <begin position="309"/>
        <end position="361"/>
    </location>
</feature>
<evidence type="ECO:0000256" key="5">
    <source>
        <dbReference type="PROSITE-ProRule" id="PRU00703"/>
    </source>
</evidence>
<keyword evidence="5" id="KW-0129">CBS domain</keyword>
<feature type="domain" description="PAS" evidence="8">
    <location>
        <begin position="125"/>
        <end position="178"/>
    </location>
</feature>
<evidence type="ECO:0000259" key="10">
    <source>
        <dbReference type="PROSITE" id="PS51371"/>
    </source>
</evidence>
<keyword evidence="1" id="KW-0547">Nucleotide-binding</keyword>
<name>A0A4Z0R590_9FIRM</name>
<dbReference type="GO" id="GO:0006355">
    <property type="term" value="P:regulation of DNA-templated transcription"/>
    <property type="evidence" value="ECO:0007669"/>
    <property type="project" value="InterPro"/>
</dbReference>
<dbReference type="PROSITE" id="PS50113">
    <property type="entry name" value="PAC"/>
    <property type="match status" value="1"/>
</dbReference>
<dbReference type="SUPFAM" id="SSF46689">
    <property type="entry name" value="Homeodomain-like"/>
    <property type="match status" value="1"/>
</dbReference>
<dbReference type="InterPro" id="IPR027417">
    <property type="entry name" value="P-loop_NTPase"/>
</dbReference>
<evidence type="ECO:0000313" key="12">
    <source>
        <dbReference type="Proteomes" id="UP000298460"/>
    </source>
</evidence>
<dbReference type="InterPro" id="IPR046342">
    <property type="entry name" value="CBS_dom_sf"/>
</dbReference>
<dbReference type="CDD" id="cd00009">
    <property type="entry name" value="AAA"/>
    <property type="match status" value="1"/>
</dbReference>
<dbReference type="InterPro" id="IPR000700">
    <property type="entry name" value="PAS-assoc_C"/>
</dbReference>
<evidence type="ECO:0000259" key="7">
    <source>
        <dbReference type="PROSITE" id="PS50045"/>
    </source>
</evidence>
<dbReference type="SMART" id="SM00382">
    <property type="entry name" value="AAA"/>
    <property type="match status" value="1"/>
</dbReference>
<dbReference type="GO" id="GO:0005524">
    <property type="term" value="F:ATP binding"/>
    <property type="evidence" value="ECO:0007669"/>
    <property type="project" value="UniProtKB-KW"/>
</dbReference>
<evidence type="ECO:0000259" key="9">
    <source>
        <dbReference type="PROSITE" id="PS50113"/>
    </source>
</evidence>
<dbReference type="SUPFAM" id="SSF54631">
    <property type="entry name" value="CBS-domain pair"/>
    <property type="match status" value="1"/>
</dbReference>
<sequence length="705" mass="78734">MLRVGQVMSRLSVCLYSYHTIGDALTLMKEKQVNGLPLLSDQGHLLGMVTKEQVFEKGLEQYAAENKAADYLTTRFLPLKEESVLDDVWDLPFDIYPVFNSQEEITGVVTKYSLGQAYFQNVQLRSQELEAVFDSAHNGILAINRQGIITSLNPAAERPTRSTKEEAIGRFLSDVIIPTGLLEVVRSGIPEFGAKFQVGRRLYISNRTPIIKDGEVIGAVGVFQDVSEMEKVLQELQSVKQLNEELRTTVASSYDGIIICDNQGEILRCNPAVGRILEVSWEELLGRPFKDLVDKGVFQKNIIYLVKKQDGLVSILESSSAEHSLVITGNPVYDEEGKMAKIVINIRDMSEIIFLREALEESKQLSKKYQAEIAQMRSHQETSADIRSGSVIMKNVLELASRVSQVDSPVVLVGEQGVGKEEIAKLIHSQSKRREEPFYKLNCGSFPYQLLEIEIFGQGNALGNGKGKAGLLELANNGSVYLEDIGKMPLNLQGRLLRVLKDKMLQISGGKETVSVDTRILAGTNRPLIEFVEKGLFREDLYFSLNVVPIKVPALRERKEDLIPLVLFYLEQNNKRHEMDKVISPDAVQLLLDYPWLGNVREMENVIERLVVTARGKIISAKEVDLVLYEKEKSPLRAVTVTGVIPLKQAMDDLEQQLVTLAMEQHGTTVKAAEALGVNQSTVVRKLQKLKELNVGIEGGSIRKK</sequence>
<dbReference type="Gene3D" id="3.30.450.20">
    <property type="entry name" value="PAS domain"/>
    <property type="match status" value="2"/>
</dbReference>
<evidence type="ECO:0000256" key="2">
    <source>
        <dbReference type="ARBA" id="ARBA00022797"/>
    </source>
</evidence>
<feature type="domain" description="PAS" evidence="8">
    <location>
        <begin position="242"/>
        <end position="287"/>
    </location>
</feature>
<keyword evidence="2" id="KW-0058">Aromatic hydrocarbons catabolism</keyword>
<feature type="domain" description="CBS" evidence="10">
    <location>
        <begin position="8"/>
        <end position="65"/>
    </location>
</feature>
<keyword evidence="3" id="KW-0067">ATP-binding</keyword>
<dbReference type="PANTHER" id="PTHR32071:SF57">
    <property type="entry name" value="C4-DICARBOXYLATE TRANSPORT TRANSCRIPTIONAL REGULATORY PROTEIN DCTD"/>
    <property type="match status" value="1"/>
</dbReference>
<dbReference type="PROSITE" id="PS50112">
    <property type="entry name" value="PAS"/>
    <property type="match status" value="2"/>
</dbReference>
<dbReference type="Gene3D" id="1.10.10.60">
    <property type="entry name" value="Homeodomain-like"/>
    <property type="match status" value="1"/>
</dbReference>
<dbReference type="Pfam" id="PF25601">
    <property type="entry name" value="AAA_lid_14"/>
    <property type="match status" value="1"/>
</dbReference>
<dbReference type="EMBL" id="SPQQ01000004">
    <property type="protein sequence ID" value="TGE37694.1"/>
    <property type="molecule type" value="Genomic_DNA"/>
</dbReference>
<dbReference type="SUPFAM" id="SSF55785">
    <property type="entry name" value="PYP-like sensor domain (PAS domain)"/>
    <property type="match status" value="2"/>
</dbReference>
<dbReference type="Pfam" id="PF00158">
    <property type="entry name" value="Sigma54_activat"/>
    <property type="match status" value="1"/>
</dbReference>
<reference evidence="11 12" key="1">
    <citation type="submission" date="2019-03" db="EMBL/GenBank/DDBJ databases">
        <title>Draft Genome Sequence of Desulfosporosinus fructosivorans Strain 63.6F, Isolated from Marine Sediment in the Baltic Sea.</title>
        <authorList>
            <person name="Hausmann B."/>
            <person name="Vandieken V."/>
            <person name="Pjevac P."/>
            <person name="Schreck K."/>
            <person name="Herbold C.W."/>
            <person name="Loy A."/>
        </authorList>
    </citation>
    <scope>NUCLEOTIDE SEQUENCE [LARGE SCALE GENOMIC DNA]</scope>
    <source>
        <strain evidence="11 12">63.6F</strain>
    </source>
</reference>
<keyword evidence="12" id="KW-1185">Reference proteome</keyword>
<keyword evidence="6" id="KW-0175">Coiled coil</keyword>
<dbReference type="InterPro" id="IPR000014">
    <property type="entry name" value="PAS"/>
</dbReference>
<evidence type="ECO:0000256" key="4">
    <source>
        <dbReference type="ARBA" id="ARBA00029500"/>
    </source>
</evidence>
<dbReference type="GO" id="GO:0003677">
    <property type="term" value="F:DNA binding"/>
    <property type="evidence" value="ECO:0007669"/>
    <property type="project" value="UniProtKB-KW"/>
</dbReference>
<proteinExistence type="predicted"/>
<feature type="coiled-coil region" evidence="6">
    <location>
        <begin position="352"/>
        <end position="379"/>
    </location>
</feature>
<gene>
    <name evidence="11" type="ORF">E4K67_13305</name>
</gene>
<dbReference type="InterPro" id="IPR009057">
    <property type="entry name" value="Homeodomain-like_sf"/>
</dbReference>
<dbReference type="InterPro" id="IPR058031">
    <property type="entry name" value="AAA_lid_NorR"/>
</dbReference>
<dbReference type="Pfam" id="PF00571">
    <property type="entry name" value="CBS"/>
    <property type="match status" value="1"/>
</dbReference>